<proteinExistence type="predicted"/>
<sequence>MSSRSTDFIRHTISNTPQHTMSDSSSLFCLAHNKLQSAVGGHGHHAKDASLHRWVLLKNVIIRSHIAAPEPSSPSDTAGADSVNRPEERRDEVEQDSFMFPDPDALLANAEDDEDDCMGEDQWLDALLEDLGDSDDEDMDDGLSLPNTPNHEEDEPLSPLYSPMSSSDDLVEQSNYYYPPQIAIPYPIPYPPLHPPLIPSWLNFDHSNEEDSILTPSPPLYHDPLPYSSQDDDIEDLPVPDAIEDTSDDESDAPSTPATTSTSSLTPSTSLPSPRERTRLHSHPHVYIGTDDSYFYPFELDPLPFSDNERRVHHPSHPPFQCRLFMEC</sequence>
<protein>
    <submittedName>
        <fullName evidence="2">Uncharacterized protein</fullName>
    </submittedName>
</protein>
<feature type="compositionally biased region" description="Acidic residues" evidence="1">
    <location>
        <begin position="230"/>
        <end position="252"/>
    </location>
</feature>
<evidence type="ECO:0000313" key="2">
    <source>
        <dbReference type="EMBL" id="KAK7693248.1"/>
    </source>
</evidence>
<dbReference type="AlphaFoldDB" id="A0AAW0GIT0"/>
<feature type="compositionally biased region" description="Acidic residues" evidence="1">
    <location>
        <begin position="132"/>
        <end position="141"/>
    </location>
</feature>
<organism evidence="2 3">
    <name type="scientific">Cerrena zonata</name>
    <dbReference type="NCBI Taxonomy" id="2478898"/>
    <lineage>
        <taxon>Eukaryota</taxon>
        <taxon>Fungi</taxon>
        <taxon>Dikarya</taxon>
        <taxon>Basidiomycota</taxon>
        <taxon>Agaricomycotina</taxon>
        <taxon>Agaricomycetes</taxon>
        <taxon>Polyporales</taxon>
        <taxon>Cerrenaceae</taxon>
        <taxon>Cerrena</taxon>
    </lineage>
</organism>
<accession>A0AAW0GIT0</accession>
<feature type="region of interest" description="Disordered" evidence="1">
    <location>
        <begin position="210"/>
        <end position="282"/>
    </location>
</feature>
<reference evidence="2 3" key="1">
    <citation type="submission" date="2022-09" db="EMBL/GenBank/DDBJ databases">
        <authorList>
            <person name="Palmer J.M."/>
        </authorList>
    </citation>
    <scope>NUCLEOTIDE SEQUENCE [LARGE SCALE GENOMIC DNA]</scope>
    <source>
        <strain evidence="2 3">DSM 7382</strain>
    </source>
</reference>
<evidence type="ECO:0000256" key="1">
    <source>
        <dbReference type="SAM" id="MobiDB-lite"/>
    </source>
</evidence>
<feature type="region of interest" description="Disordered" evidence="1">
    <location>
        <begin position="67"/>
        <end position="103"/>
    </location>
</feature>
<dbReference type="Proteomes" id="UP001385951">
    <property type="component" value="Unassembled WGS sequence"/>
</dbReference>
<evidence type="ECO:0000313" key="3">
    <source>
        <dbReference type="Proteomes" id="UP001385951"/>
    </source>
</evidence>
<feature type="compositionally biased region" description="Low complexity" evidence="1">
    <location>
        <begin position="157"/>
        <end position="168"/>
    </location>
</feature>
<comment type="caution">
    <text evidence="2">The sequence shown here is derived from an EMBL/GenBank/DDBJ whole genome shotgun (WGS) entry which is preliminary data.</text>
</comment>
<dbReference type="EMBL" id="JASBNA010000003">
    <property type="protein sequence ID" value="KAK7693248.1"/>
    <property type="molecule type" value="Genomic_DNA"/>
</dbReference>
<keyword evidence="3" id="KW-1185">Reference proteome</keyword>
<name>A0AAW0GIT0_9APHY</name>
<feature type="region of interest" description="Disordered" evidence="1">
    <location>
        <begin position="132"/>
        <end position="168"/>
    </location>
</feature>
<gene>
    <name evidence="2" type="ORF">QCA50_002814</name>
</gene>
<feature type="compositionally biased region" description="Low complexity" evidence="1">
    <location>
        <begin position="253"/>
        <end position="273"/>
    </location>
</feature>